<dbReference type="FunFam" id="3.40.50.1970:FF:000007">
    <property type="entry name" value="Pentafunctional AROM polypeptide"/>
    <property type="match status" value="1"/>
</dbReference>
<comment type="pathway">
    <text evidence="5 18">Metabolic intermediate biosynthesis; chorismate biosynthesis; chorismate from D-erythrose 4-phosphate and phosphoenolpyruvate: step 2/7.</text>
</comment>
<keyword evidence="13 18" id="KW-0862">Zinc</keyword>
<evidence type="ECO:0000256" key="18">
    <source>
        <dbReference type="HAMAP-Rule" id="MF_00110"/>
    </source>
</evidence>
<dbReference type="EMBL" id="FNFK01000032">
    <property type="protein sequence ID" value="SDK46564.1"/>
    <property type="molecule type" value="Genomic_DNA"/>
</dbReference>
<evidence type="ECO:0000256" key="6">
    <source>
        <dbReference type="ARBA" id="ARBA00005412"/>
    </source>
</evidence>
<dbReference type="InterPro" id="IPR050071">
    <property type="entry name" value="Dehydroquinate_synthase"/>
</dbReference>
<dbReference type="GO" id="GO:0008652">
    <property type="term" value="P:amino acid biosynthetic process"/>
    <property type="evidence" value="ECO:0007669"/>
    <property type="project" value="UniProtKB-KW"/>
</dbReference>
<reference evidence="22" key="1">
    <citation type="submission" date="2016-10" db="EMBL/GenBank/DDBJ databases">
        <authorList>
            <person name="Varghese N."/>
            <person name="Submissions S."/>
        </authorList>
    </citation>
    <scope>NUCLEOTIDE SEQUENCE [LARGE SCALE GENOMIC DNA]</scope>
    <source>
        <strain evidence="22">DSM 19181</strain>
    </source>
</reference>
<sequence>MNELKVNLPQASVSYAIKIEKGLLQKVGKEVAQLTNSRRVAVITDRNVDSYYGAAVEQQLADEGFEVSMIVLQPGEQTKTFSMMPQIFSQLIEAGLTRSDVIVALGGGVIGDIAGFAAASYLRGIDLVQIPTSLLAQVDSSVGGKVGVDLPEGKNLVGSFYHPTQVIIDPEVLNTLTDHYFADGMAEVIKYGCIWDADFFDSLLTIESRDAVMTEIEWIIARCCDIKREVVEQDEKDKGLRMLLNFGHTLGHAIEAYYHYEHITHGHAVAIGMATLTEISEARELTETGTADQLRRVLKMHRLPSELEDTKAYNDILSFVRKDKKQLNNQLHVVLLNSIGTAATHQTDVSFFDSLGTGGQDH</sequence>
<evidence type="ECO:0000256" key="5">
    <source>
        <dbReference type="ARBA" id="ARBA00004661"/>
    </source>
</evidence>
<keyword evidence="11 18" id="KW-0479">Metal-binding</keyword>
<dbReference type="EC" id="4.2.3.4" evidence="7 18"/>
<evidence type="ECO:0000256" key="15">
    <source>
        <dbReference type="ARBA" id="ARBA00023141"/>
    </source>
</evidence>
<dbReference type="PIRSF" id="PIRSF001455">
    <property type="entry name" value="DHQ_synth"/>
    <property type="match status" value="1"/>
</dbReference>
<dbReference type="GO" id="GO:0046872">
    <property type="term" value="F:metal ion binding"/>
    <property type="evidence" value="ECO:0007669"/>
    <property type="project" value="UniProtKB-KW"/>
</dbReference>
<evidence type="ECO:0000256" key="10">
    <source>
        <dbReference type="ARBA" id="ARBA00022605"/>
    </source>
</evidence>
<comment type="cofactor">
    <cofactor evidence="2 18">
        <name>NAD(+)</name>
        <dbReference type="ChEBI" id="CHEBI:57540"/>
    </cofactor>
</comment>
<dbReference type="InterPro" id="IPR030960">
    <property type="entry name" value="DHQS/DOIS_N"/>
</dbReference>
<evidence type="ECO:0000256" key="2">
    <source>
        <dbReference type="ARBA" id="ARBA00001911"/>
    </source>
</evidence>
<comment type="cofactor">
    <cofactor evidence="3">
        <name>Zn(2+)</name>
        <dbReference type="ChEBI" id="CHEBI:29105"/>
    </cofactor>
</comment>
<dbReference type="Gene3D" id="1.20.1090.10">
    <property type="entry name" value="Dehydroquinate synthase-like - alpha domain"/>
    <property type="match status" value="1"/>
</dbReference>
<proteinExistence type="inferred from homology"/>
<dbReference type="STRING" id="426701.SAMN04488098_103212"/>
<organism evidence="21 22">
    <name type="scientific">Alkalibacterium thalassium</name>
    <dbReference type="NCBI Taxonomy" id="426701"/>
    <lineage>
        <taxon>Bacteria</taxon>
        <taxon>Bacillati</taxon>
        <taxon>Bacillota</taxon>
        <taxon>Bacilli</taxon>
        <taxon>Lactobacillales</taxon>
        <taxon>Carnobacteriaceae</taxon>
        <taxon>Alkalibacterium</taxon>
    </lineage>
</organism>
<evidence type="ECO:0000256" key="11">
    <source>
        <dbReference type="ARBA" id="ARBA00022723"/>
    </source>
</evidence>
<evidence type="ECO:0000256" key="9">
    <source>
        <dbReference type="ARBA" id="ARBA00022490"/>
    </source>
</evidence>
<evidence type="ECO:0000256" key="3">
    <source>
        <dbReference type="ARBA" id="ARBA00001947"/>
    </source>
</evidence>
<comment type="catalytic activity">
    <reaction evidence="1 18">
        <text>7-phospho-2-dehydro-3-deoxy-D-arabino-heptonate = 3-dehydroquinate + phosphate</text>
        <dbReference type="Rhea" id="RHEA:21968"/>
        <dbReference type="ChEBI" id="CHEBI:32364"/>
        <dbReference type="ChEBI" id="CHEBI:43474"/>
        <dbReference type="ChEBI" id="CHEBI:58394"/>
        <dbReference type="EC" id="4.2.3.4"/>
    </reaction>
</comment>
<feature type="binding site" evidence="18">
    <location>
        <position position="145"/>
    </location>
    <ligand>
        <name>NAD(+)</name>
        <dbReference type="ChEBI" id="CHEBI:57540"/>
    </ligand>
</feature>
<dbReference type="InterPro" id="IPR030963">
    <property type="entry name" value="DHQ_synth_fam"/>
</dbReference>
<dbReference type="GO" id="GO:0005737">
    <property type="term" value="C:cytoplasm"/>
    <property type="evidence" value="ECO:0007669"/>
    <property type="project" value="UniProtKB-SubCell"/>
</dbReference>
<dbReference type="AlphaFoldDB" id="A0A1G9C589"/>
<feature type="binding site" evidence="18">
    <location>
        <position position="154"/>
    </location>
    <ligand>
        <name>NAD(+)</name>
        <dbReference type="ChEBI" id="CHEBI:57540"/>
    </ligand>
</feature>
<dbReference type="InterPro" id="IPR016037">
    <property type="entry name" value="DHQ_synth_AroB"/>
</dbReference>
<name>A0A1G9C589_9LACT</name>
<evidence type="ECO:0000256" key="1">
    <source>
        <dbReference type="ARBA" id="ARBA00001393"/>
    </source>
</evidence>
<evidence type="ECO:0000256" key="8">
    <source>
        <dbReference type="ARBA" id="ARBA00017684"/>
    </source>
</evidence>
<evidence type="ECO:0000259" key="19">
    <source>
        <dbReference type="Pfam" id="PF01761"/>
    </source>
</evidence>
<comment type="caution">
    <text evidence="18">Lacks conserved residue(s) required for the propagation of feature annotation.</text>
</comment>
<comment type="similarity">
    <text evidence="6 18">Belongs to the sugar phosphate cyclases superfamily. Dehydroquinate synthase family.</text>
</comment>
<evidence type="ECO:0000256" key="17">
    <source>
        <dbReference type="ARBA" id="ARBA00023285"/>
    </source>
</evidence>
<comment type="subcellular location">
    <subcellularLocation>
        <location evidence="4 18">Cytoplasm</location>
    </subcellularLocation>
</comment>
<keyword evidence="22" id="KW-1185">Reference proteome</keyword>
<evidence type="ECO:0000256" key="4">
    <source>
        <dbReference type="ARBA" id="ARBA00004496"/>
    </source>
</evidence>
<evidence type="ECO:0000259" key="20">
    <source>
        <dbReference type="Pfam" id="PF24621"/>
    </source>
</evidence>
<dbReference type="PANTHER" id="PTHR43622:SF7">
    <property type="entry name" value="3-DEHYDROQUINATE SYNTHASE, CHLOROPLASTIC"/>
    <property type="match status" value="1"/>
</dbReference>
<evidence type="ECO:0000256" key="14">
    <source>
        <dbReference type="ARBA" id="ARBA00023027"/>
    </source>
</evidence>
<dbReference type="GO" id="GO:0000166">
    <property type="term" value="F:nucleotide binding"/>
    <property type="evidence" value="ECO:0007669"/>
    <property type="project" value="UniProtKB-KW"/>
</dbReference>
<dbReference type="GO" id="GO:0003856">
    <property type="term" value="F:3-dehydroquinate synthase activity"/>
    <property type="evidence" value="ECO:0007669"/>
    <property type="project" value="UniProtKB-UniRule"/>
</dbReference>
<evidence type="ECO:0000256" key="13">
    <source>
        <dbReference type="ARBA" id="ARBA00022833"/>
    </source>
</evidence>
<evidence type="ECO:0000313" key="21">
    <source>
        <dbReference type="EMBL" id="SDK46564.1"/>
    </source>
</evidence>
<comment type="function">
    <text evidence="18">Catalyzes the conversion of 3-deoxy-D-arabino-heptulosonate 7-phosphate (DAHP) to dehydroquinate (DHQ).</text>
</comment>
<dbReference type="Proteomes" id="UP000199433">
    <property type="component" value="Unassembled WGS sequence"/>
</dbReference>
<dbReference type="UniPathway" id="UPA00053">
    <property type="reaction ID" value="UER00085"/>
</dbReference>
<keyword evidence="16 18" id="KW-0456">Lyase</keyword>
<gene>
    <name evidence="18" type="primary">aroB</name>
    <name evidence="21" type="ORF">SAMN04488098_103212</name>
</gene>
<keyword evidence="9 18" id="KW-0963">Cytoplasm</keyword>
<dbReference type="SUPFAM" id="SSF56796">
    <property type="entry name" value="Dehydroquinate synthase-like"/>
    <property type="match status" value="1"/>
</dbReference>
<feature type="binding site" evidence="18">
    <location>
        <begin position="108"/>
        <end position="112"/>
    </location>
    <ligand>
        <name>NAD(+)</name>
        <dbReference type="ChEBI" id="CHEBI:57540"/>
    </ligand>
</feature>
<feature type="binding site" evidence="18">
    <location>
        <begin position="132"/>
        <end position="133"/>
    </location>
    <ligand>
        <name>NAD(+)</name>
        <dbReference type="ChEBI" id="CHEBI:57540"/>
    </ligand>
</feature>
<dbReference type="InterPro" id="IPR056179">
    <property type="entry name" value="DHQS_C"/>
</dbReference>
<dbReference type="PANTHER" id="PTHR43622">
    <property type="entry name" value="3-DEHYDROQUINATE SYNTHASE"/>
    <property type="match status" value="1"/>
</dbReference>
<feature type="binding site" evidence="18">
    <location>
        <position position="265"/>
    </location>
    <ligand>
        <name>Zn(2+)</name>
        <dbReference type="ChEBI" id="CHEBI:29105"/>
    </ligand>
</feature>
<keyword evidence="12 18" id="KW-0547">Nucleotide-binding</keyword>
<dbReference type="RefSeq" id="WP_091267527.1">
    <property type="nucleotide sequence ID" value="NZ_FNFK01000032.1"/>
</dbReference>
<evidence type="ECO:0000313" key="22">
    <source>
        <dbReference type="Proteomes" id="UP000199433"/>
    </source>
</evidence>
<keyword evidence="15 18" id="KW-0057">Aromatic amino acid biosynthesis</keyword>
<dbReference type="NCBIfam" id="TIGR01357">
    <property type="entry name" value="aroB"/>
    <property type="match status" value="1"/>
</dbReference>
<keyword evidence="14 18" id="KW-0520">NAD</keyword>
<comment type="cofactor">
    <cofactor evidence="18">
        <name>Co(2+)</name>
        <dbReference type="ChEBI" id="CHEBI:48828"/>
    </cofactor>
    <cofactor evidence="18">
        <name>Zn(2+)</name>
        <dbReference type="ChEBI" id="CHEBI:29105"/>
    </cofactor>
    <text evidence="18">Binds 1 divalent metal cation per subunit. Can use either Co(2+) or Zn(2+).</text>
</comment>
<evidence type="ECO:0000256" key="16">
    <source>
        <dbReference type="ARBA" id="ARBA00023239"/>
    </source>
</evidence>
<keyword evidence="17 18" id="KW-0170">Cobalt</keyword>
<dbReference type="GO" id="GO:0009073">
    <property type="term" value="P:aromatic amino acid family biosynthetic process"/>
    <property type="evidence" value="ECO:0007669"/>
    <property type="project" value="UniProtKB-KW"/>
</dbReference>
<dbReference type="CDD" id="cd08195">
    <property type="entry name" value="DHQS"/>
    <property type="match status" value="1"/>
</dbReference>
<feature type="binding site" evidence="18">
    <location>
        <position position="187"/>
    </location>
    <ligand>
        <name>Zn(2+)</name>
        <dbReference type="ChEBI" id="CHEBI:29105"/>
    </ligand>
</feature>
<dbReference type="HAMAP" id="MF_00110">
    <property type="entry name" value="DHQ_synthase"/>
    <property type="match status" value="1"/>
</dbReference>
<evidence type="ECO:0000256" key="12">
    <source>
        <dbReference type="ARBA" id="ARBA00022741"/>
    </source>
</evidence>
<dbReference type="Pfam" id="PF24621">
    <property type="entry name" value="DHQS_C"/>
    <property type="match status" value="1"/>
</dbReference>
<evidence type="ECO:0000256" key="7">
    <source>
        <dbReference type="ARBA" id="ARBA00013031"/>
    </source>
</evidence>
<keyword evidence="10 18" id="KW-0028">Amino-acid biosynthesis</keyword>
<dbReference type="OrthoDB" id="9806583at2"/>
<accession>A0A1G9C589</accession>
<dbReference type="Gene3D" id="3.40.50.1970">
    <property type="match status" value="1"/>
</dbReference>
<dbReference type="GO" id="GO:0009423">
    <property type="term" value="P:chorismate biosynthetic process"/>
    <property type="evidence" value="ECO:0007669"/>
    <property type="project" value="UniProtKB-UniRule"/>
</dbReference>
<feature type="domain" description="3-dehydroquinate synthase C-terminal" evidence="20">
    <location>
        <begin position="184"/>
        <end position="325"/>
    </location>
</feature>
<feature type="domain" description="3-dehydroquinate synthase N-terminal" evidence="19">
    <location>
        <begin position="70"/>
        <end position="181"/>
    </location>
</feature>
<dbReference type="Pfam" id="PF01761">
    <property type="entry name" value="DHQ_synthase"/>
    <property type="match status" value="1"/>
</dbReference>
<protein>
    <recommendedName>
        <fullName evidence="8 18">3-dehydroquinate synthase</fullName>
        <shortName evidence="18">DHQS</shortName>
        <ecNumber evidence="7 18">4.2.3.4</ecNumber>
    </recommendedName>
</protein>
<feature type="binding site" evidence="18">
    <location>
        <position position="248"/>
    </location>
    <ligand>
        <name>Zn(2+)</name>
        <dbReference type="ChEBI" id="CHEBI:29105"/>
    </ligand>
</feature>